<evidence type="ECO:0000259" key="1">
    <source>
        <dbReference type="Pfam" id="PF24447"/>
    </source>
</evidence>
<feature type="domain" description="BanI/HgiCI C-terminal" evidence="2">
    <location>
        <begin position="165"/>
        <end position="324"/>
    </location>
</feature>
<sequence length="326" mass="36730">MFWPSELSKQEAELSIIPKLIETQDQFIAILSVEVSSLEGLFQIIDSSNMPANLFLKHLLVLADFGGEMLQRLNSQFNSIFPSGSLHYLWNTQNYNYIFRVLPVQGQLNNTKLGISGKKLLVNQLLSELHKDIIAVVLFSGSSIDEKTAEILAKCEIGNYIGLPDKLQKFIKQRYIWVSRITAGSQSNTLGQITQTLVKKYLEDNLDIPSVSIKQNGHLPGISHTEDNNRPTNFDIVVSKENKYVAIEVSFQVTTNSVIERKAGQAKSRFEQIEKLGYKIGYVLDGAGNFQRENALKIICSYSHCTVAFSLKELDVLCSFIREYVL</sequence>
<keyword evidence="3" id="KW-0378">Hydrolase</keyword>
<evidence type="ECO:0000313" key="4">
    <source>
        <dbReference type="Proteomes" id="UP000622533"/>
    </source>
</evidence>
<dbReference type="AlphaFoldDB" id="A0A8J6ZW20"/>
<keyword evidence="3" id="KW-0255">Endonuclease</keyword>
<keyword evidence="3" id="KW-0540">Nuclease</keyword>
<dbReference type="Pfam" id="PF24447">
    <property type="entry name" value="RE_BanI"/>
    <property type="match status" value="1"/>
</dbReference>
<dbReference type="Proteomes" id="UP000622533">
    <property type="component" value="Unassembled WGS sequence"/>
</dbReference>
<keyword evidence="4" id="KW-1185">Reference proteome</keyword>
<proteinExistence type="predicted"/>
<accession>A0A8J6ZW20</accession>
<dbReference type="InterPro" id="IPR058973">
    <property type="entry name" value="RE_BanI/HgiCI_C"/>
</dbReference>
<dbReference type="Pfam" id="PF26568">
    <property type="entry name" value="RE_BanI_C"/>
    <property type="match status" value="1"/>
</dbReference>
<evidence type="ECO:0000259" key="2">
    <source>
        <dbReference type="Pfam" id="PF26568"/>
    </source>
</evidence>
<feature type="domain" description="BanI/HgiCI N-terminal" evidence="1">
    <location>
        <begin position="2"/>
        <end position="162"/>
    </location>
</feature>
<gene>
    <name evidence="3" type="ORF">IQ276_28060</name>
</gene>
<evidence type="ECO:0000313" key="3">
    <source>
        <dbReference type="EMBL" id="MBE9026136.1"/>
    </source>
</evidence>
<comment type="caution">
    <text evidence="3">The sequence shown here is derived from an EMBL/GenBank/DDBJ whole genome shotgun (WGS) entry which is preliminary data.</text>
</comment>
<protein>
    <submittedName>
        <fullName evidence="3">Restriction endonuclease</fullName>
    </submittedName>
</protein>
<name>A0A8J6ZW20_DESMC</name>
<reference evidence="3" key="1">
    <citation type="submission" date="2020-10" db="EMBL/GenBank/DDBJ databases">
        <authorList>
            <person name="Castelo-Branco R."/>
            <person name="Eusebio N."/>
            <person name="Adriana R."/>
            <person name="Vieira A."/>
            <person name="Brugerolle De Fraissinette N."/>
            <person name="Rezende De Castro R."/>
            <person name="Schneider M.P."/>
            <person name="Vasconcelos V."/>
            <person name="Leao P.N."/>
        </authorList>
    </citation>
    <scope>NUCLEOTIDE SEQUENCE</scope>
    <source>
        <strain evidence="3">LEGE 12446</strain>
    </source>
</reference>
<dbReference type="GO" id="GO:0004519">
    <property type="term" value="F:endonuclease activity"/>
    <property type="evidence" value="ECO:0007669"/>
    <property type="project" value="UniProtKB-KW"/>
</dbReference>
<organism evidence="3 4">
    <name type="scientific">Desmonostoc muscorum LEGE 12446</name>
    <dbReference type="NCBI Taxonomy" id="1828758"/>
    <lineage>
        <taxon>Bacteria</taxon>
        <taxon>Bacillati</taxon>
        <taxon>Cyanobacteriota</taxon>
        <taxon>Cyanophyceae</taxon>
        <taxon>Nostocales</taxon>
        <taxon>Nostocaceae</taxon>
        <taxon>Desmonostoc</taxon>
    </lineage>
</organism>
<dbReference type="InterPro" id="IPR058974">
    <property type="entry name" value="RE_BanI/HgiCI_N"/>
</dbReference>
<dbReference type="EMBL" id="JADEXS010000541">
    <property type="protein sequence ID" value="MBE9026136.1"/>
    <property type="molecule type" value="Genomic_DNA"/>
</dbReference>